<dbReference type="PRINTS" id="PR00983">
    <property type="entry name" value="TRNASYNTHCYS"/>
</dbReference>
<reference evidence="16" key="1">
    <citation type="submission" date="2016-09" db="EMBL/GenBank/DDBJ databases">
        <title>Comparative genomics of the Campylobacter concisus group.</title>
        <authorList>
            <person name="Miller W.G."/>
            <person name="Yee E."/>
            <person name="Chapman M.H."/>
            <person name="Huynh S."/>
            <person name="Bono J.L."/>
            <person name="On S.L.W."/>
            <person name="StLeger J."/>
            <person name="Foster G."/>
            <person name="Parker C.T."/>
        </authorList>
    </citation>
    <scope>NUCLEOTIDE SEQUENCE [LARGE SCALE GENOMIC DNA]</scope>
    <source>
        <strain evidence="16">RM18021</strain>
    </source>
</reference>
<keyword evidence="10 12" id="KW-0648">Protein biosynthesis</keyword>
<feature type="domain" description="tRNA synthetases class I catalytic" evidence="13">
    <location>
        <begin position="19"/>
        <end position="310"/>
    </location>
</feature>
<protein>
    <recommendedName>
        <fullName evidence="12">Cysteine--tRNA ligase</fullName>
        <ecNumber evidence="12">6.1.1.16</ecNumber>
    </recommendedName>
    <alternativeName>
        <fullName evidence="12">Cysteinyl-tRNA synthetase</fullName>
        <shortName evidence="12">CysRS</shortName>
    </alternativeName>
</protein>
<evidence type="ECO:0000256" key="7">
    <source>
        <dbReference type="ARBA" id="ARBA00022741"/>
    </source>
</evidence>
<feature type="binding site" evidence="12">
    <location>
        <position position="266"/>
    </location>
    <ligand>
        <name>ATP</name>
        <dbReference type="ChEBI" id="CHEBI:30616"/>
    </ligand>
</feature>
<keyword evidence="7 12" id="KW-0547">Nucleotide-binding</keyword>
<comment type="catalytic activity">
    <reaction evidence="12">
        <text>tRNA(Cys) + L-cysteine + ATP = L-cysteinyl-tRNA(Cys) + AMP + diphosphate</text>
        <dbReference type="Rhea" id="RHEA:17773"/>
        <dbReference type="Rhea" id="RHEA-COMP:9661"/>
        <dbReference type="Rhea" id="RHEA-COMP:9679"/>
        <dbReference type="ChEBI" id="CHEBI:30616"/>
        <dbReference type="ChEBI" id="CHEBI:33019"/>
        <dbReference type="ChEBI" id="CHEBI:35235"/>
        <dbReference type="ChEBI" id="CHEBI:78442"/>
        <dbReference type="ChEBI" id="CHEBI:78517"/>
        <dbReference type="ChEBI" id="CHEBI:456215"/>
        <dbReference type="EC" id="6.1.1.16"/>
    </reaction>
</comment>
<dbReference type="GeneID" id="56566269"/>
<feature type="binding site" evidence="12">
    <location>
        <position position="202"/>
    </location>
    <ligand>
        <name>Zn(2+)</name>
        <dbReference type="ChEBI" id="CHEBI:29105"/>
    </ligand>
</feature>
<dbReference type="GO" id="GO:0008270">
    <property type="term" value="F:zinc ion binding"/>
    <property type="evidence" value="ECO:0007669"/>
    <property type="project" value="UniProtKB-UniRule"/>
</dbReference>
<dbReference type="GO" id="GO:0005524">
    <property type="term" value="F:ATP binding"/>
    <property type="evidence" value="ECO:0007669"/>
    <property type="project" value="UniProtKB-UniRule"/>
</dbReference>
<dbReference type="InterPro" id="IPR009080">
    <property type="entry name" value="tRNAsynth_Ia_anticodon-bd"/>
</dbReference>
<evidence type="ECO:0000256" key="11">
    <source>
        <dbReference type="ARBA" id="ARBA00023146"/>
    </source>
</evidence>
<dbReference type="SUPFAM" id="SSF47323">
    <property type="entry name" value="Anticodon-binding domain of a subclass of class I aminoacyl-tRNA synthetases"/>
    <property type="match status" value="1"/>
</dbReference>
<feature type="binding site" evidence="12">
    <location>
        <position position="231"/>
    </location>
    <ligand>
        <name>Zn(2+)</name>
        <dbReference type="ChEBI" id="CHEBI:29105"/>
    </ligand>
</feature>
<dbReference type="Gene3D" id="3.40.50.620">
    <property type="entry name" value="HUPs"/>
    <property type="match status" value="1"/>
</dbReference>
<dbReference type="InterPro" id="IPR032678">
    <property type="entry name" value="tRNA-synt_1_cat_dom"/>
</dbReference>
<keyword evidence="4 12" id="KW-0963">Cytoplasm</keyword>
<sequence>MQIYDSSKKTKLEFKPEGEIVRIYVCGPTVYDHSHLGHAKSAISFDLLRRVLVELGYKLKFVRNYTDIDDKILKKMSETNQSLEEITNFYIKSYEDDMKALNVLDPDIKPKATECVKDMINYISNLINKGFAYKLDDGIYFDTTKDKHYLSISGRENEENSVARIEANNYKNNQRDFVLWKFDENFYDAPFGKGRPGWHSECAAMIKKYLSNDSEFEVDIHAGGSDLLFPHHENEAAQCRCGEEKTLSKYWMHNGFIQINNEKMAKSLGNSFFVKDALKLYHGEVIRFYLLSTHYRANFNYSLQDLNASKKRLDKLYRLKKRVYGVKEGEVDIGFKDEILKALSDDLNTSKALAVVDEFIANANEVLDKEPKNKSIKSQIVANILFINKVIGIGIIDNFEYFQFGIDEQSKQKIDELISKRDEAKKVKDFQTADKIREELTKMQISIMDTANGTFWEKI</sequence>
<dbReference type="CDD" id="cd00672">
    <property type="entry name" value="CysRS_core"/>
    <property type="match status" value="1"/>
</dbReference>
<organism evidence="15 16">
    <name type="scientific">Campylobacter pinnipediorum subsp. caledonicus</name>
    <dbReference type="NCBI Taxonomy" id="1874362"/>
    <lineage>
        <taxon>Bacteria</taxon>
        <taxon>Pseudomonadati</taxon>
        <taxon>Campylobacterota</taxon>
        <taxon>Epsilonproteobacteria</taxon>
        <taxon>Campylobacterales</taxon>
        <taxon>Campylobacteraceae</taxon>
        <taxon>Campylobacter</taxon>
    </lineage>
</organism>
<dbReference type="PANTHER" id="PTHR10890:SF3">
    <property type="entry name" value="CYSTEINE--TRNA LIGASE, CYTOPLASMIC"/>
    <property type="match status" value="1"/>
</dbReference>
<dbReference type="InterPro" id="IPR014729">
    <property type="entry name" value="Rossmann-like_a/b/a_fold"/>
</dbReference>
<accession>A0A1S6U6T3</accession>
<evidence type="ECO:0000256" key="12">
    <source>
        <dbReference type="HAMAP-Rule" id="MF_00041"/>
    </source>
</evidence>
<keyword evidence="16" id="KW-1185">Reference proteome</keyword>
<evidence type="ECO:0000259" key="13">
    <source>
        <dbReference type="Pfam" id="PF01406"/>
    </source>
</evidence>
<comment type="cofactor">
    <cofactor evidence="12">
        <name>Zn(2+)</name>
        <dbReference type="ChEBI" id="CHEBI:29105"/>
    </cofactor>
    <text evidence="12">Binds 1 zinc ion per subunit.</text>
</comment>
<dbReference type="PANTHER" id="PTHR10890">
    <property type="entry name" value="CYSTEINYL-TRNA SYNTHETASE"/>
    <property type="match status" value="1"/>
</dbReference>
<feature type="binding site" evidence="12">
    <location>
        <position position="235"/>
    </location>
    <ligand>
        <name>Zn(2+)</name>
        <dbReference type="ChEBI" id="CHEBI:29105"/>
    </ligand>
</feature>
<evidence type="ECO:0000256" key="5">
    <source>
        <dbReference type="ARBA" id="ARBA00022598"/>
    </source>
</evidence>
<name>A0A1S6U6T3_9BACT</name>
<evidence type="ECO:0000256" key="6">
    <source>
        <dbReference type="ARBA" id="ARBA00022723"/>
    </source>
</evidence>
<proteinExistence type="inferred from homology"/>
<dbReference type="Pfam" id="PF09190">
    <property type="entry name" value="DALR_2"/>
    <property type="match status" value="1"/>
</dbReference>
<evidence type="ECO:0000256" key="1">
    <source>
        <dbReference type="ARBA" id="ARBA00004496"/>
    </source>
</evidence>
<evidence type="ECO:0000256" key="3">
    <source>
        <dbReference type="ARBA" id="ARBA00011245"/>
    </source>
</evidence>
<dbReference type="NCBIfam" id="TIGR00435">
    <property type="entry name" value="cysS"/>
    <property type="match status" value="1"/>
</dbReference>
<keyword evidence="8 12" id="KW-0862">Zinc</keyword>
<feature type="short sequence motif" description="'KMSKS' region" evidence="12">
    <location>
        <begin position="263"/>
        <end position="267"/>
    </location>
</feature>
<comment type="subcellular location">
    <subcellularLocation>
        <location evidence="1 12">Cytoplasm</location>
    </subcellularLocation>
</comment>
<dbReference type="InterPro" id="IPR015273">
    <property type="entry name" value="Cys-tRNA-synt_Ia_DALR"/>
</dbReference>
<evidence type="ECO:0000313" key="15">
    <source>
        <dbReference type="EMBL" id="AQW87456.1"/>
    </source>
</evidence>
<keyword evidence="11 12" id="KW-0030">Aminoacyl-tRNA synthetase</keyword>
<dbReference type="HAMAP" id="MF_00041">
    <property type="entry name" value="Cys_tRNA_synth"/>
    <property type="match status" value="1"/>
</dbReference>
<dbReference type="Gene3D" id="1.20.120.1910">
    <property type="entry name" value="Cysteine-tRNA ligase, C-terminal anti-codon recognition domain"/>
    <property type="match status" value="1"/>
</dbReference>
<evidence type="ECO:0000256" key="4">
    <source>
        <dbReference type="ARBA" id="ARBA00022490"/>
    </source>
</evidence>
<gene>
    <name evidence="12 15" type="primary">cysS</name>
    <name evidence="15" type="ORF">CPIN18021_0636</name>
</gene>
<feature type="domain" description="Cysteinyl-tRNA synthetase class Ia DALR" evidence="14">
    <location>
        <begin position="341"/>
        <end position="393"/>
    </location>
</feature>
<dbReference type="InterPro" id="IPR015803">
    <property type="entry name" value="Cys-tRNA-ligase"/>
</dbReference>
<evidence type="ECO:0000256" key="8">
    <source>
        <dbReference type="ARBA" id="ARBA00022833"/>
    </source>
</evidence>
<dbReference type="GO" id="GO:0006423">
    <property type="term" value="P:cysteinyl-tRNA aminoacylation"/>
    <property type="evidence" value="ECO:0007669"/>
    <property type="project" value="UniProtKB-UniRule"/>
</dbReference>
<evidence type="ECO:0000259" key="14">
    <source>
        <dbReference type="Pfam" id="PF09190"/>
    </source>
</evidence>
<dbReference type="Pfam" id="PF01406">
    <property type="entry name" value="tRNA-synt_1e"/>
    <property type="match status" value="1"/>
</dbReference>
<evidence type="ECO:0000256" key="2">
    <source>
        <dbReference type="ARBA" id="ARBA00005594"/>
    </source>
</evidence>
<comment type="subunit">
    <text evidence="3 12">Monomer.</text>
</comment>
<dbReference type="EMBL" id="CP017258">
    <property type="protein sequence ID" value="AQW87456.1"/>
    <property type="molecule type" value="Genomic_DNA"/>
</dbReference>
<dbReference type="SUPFAM" id="SSF52374">
    <property type="entry name" value="Nucleotidylyl transferase"/>
    <property type="match status" value="1"/>
</dbReference>
<feature type="short sequence motif" description="'HIGH' region" evidence="12">
    <location>
        <begin position="28"/>
        <end position="38"/>
    </location>
</feature>
<feature type="binding site" evidence="12">
    <location>
        <position position="26"/>
    </location>
    <ligand>
        <name>Zn(2+)</name>
        <dbReference type="ChEBI" id="CHEBI:29105"/>
    </ligand>
</feature>
<evidence type="ECO:0000313" key="16">
    <source>
        <dbReference type="Proteomes" id="UP000190868"/>
    </source>
</evidence>
<dbReference type="GO" id="GO:0004817">
    <property type="term" value="F:cysteine-tRNA ligase activity"/>
    <property type="evidence" value="ECO:0007669"/>
    <property type="project" value="UniProtKB-UniRule"/>
</dbReference>
<dbReference type="RefSeq" id="WP_078423112.1">
    <property type="nucleotide sequence ID" value="NZ_CP017018.1"/>
</dbReference>
<dbReference type="InterPro" id="IPR024909">
    <property type="entry name" value="Cys-tRNA/MSH_ligase"/>
</dbReference>
<dbReference type="Proteomes" id="UP000190868">
    <property type="component" value="Chromosome"/>
</dbReference>
<keyword evidence="9 12" id="KW-0067">ATP-binding</keyword>
<dbReference type="EC" id="6.1.1.16" evidence="12"/>
<dbReference type="GO" id="GO:0005829">
    <property type="term" value="C:cytosol"/>
    <property type="evidence" value="ECO:0007669"/>
    <property type="project" value="TreeGrafter"/>
</dbReference>
<evidence type="ECO:0000256" key="9">
    <source>
        <dbReference type="ARBA" id="ARBA00022840"/>
    </source>
</evidence>
<keyword evidence="6 12" id="KW-0479">Metal-binding</keyword>
<evidence type="ECO:0000256" key="10">
    <source>
        <dbReference type="ARBA" id="ARBA00022917"/>
    </source>
</evidence>
<dbReference type="AlphaFoldDB" id="A0A1S6U6T3"/>
<comment type="similarity">
    <text evidence="2 12">Belongs to the class-I aminoacyl-tRNA synthetase family.</text>
</comment>
<keyword evidence="5 12" id="KW-0436">Ligase</keyword>
<dbReference type="KEGG" id="cpin:CPIN18020_0631"/>